<dbReference type="InterPro" id="IPR029058">
    <property type="entry name" value="AB_hydrolase_fold"/>
</dbReference>
<dbReference type="Proteomes" id="UP001530293">
    <property type="component" value="Unassembled WGS sequence"/>
</dbReference>
<feature type="compositionally biased region" description="Polar residues" evidence="1">
    <location>
        <begin position="301"/>
        <end position="314"/>
    </location>
</feature>
<keyword evidence="2" id="KW-0732">Signal</keyword>
<protein>
    <recommendedName>
        <fullName evidence="5">Fungal lipase-like domain-containing protein</fullName>
    </recommendedName>
</protein>
<sequence length="649" mass="69726">MQIIIFLTSAIIFAVSLLPIVNAQKKKSTRRFAAVAAVGVGGRAATKRKKSGAKVVDGDEDVHRLLARSIQQRLNASSPTSSSDSIGSSYDIDTISKALRSIASTQATLKKIDGTAHEMYQRTHKSSTSLGDEEEEEEEEEDDESDGEEEDEDNEGSSSSSSGNKTKKKKTKLGGLKVAGRMSRNAARVGCIADAFFAAELCELLEDNHLSDLSLDVNDDDEGTLASWTGRKVLLNTTIYSDGDDEATSDQQNHHRLAISILVIYEQDYNGGAGREHGGVDDLLSVTKEELEDDDDGSGERTAQSIPQQNATNTKKPRGRYLIVLSDHFENTQSGHRASSSRSRGSNDLPLIISTLDKPPQRLRMHPKRSEEMDSSSSSSASVCGPLYHMARKVLETVQPVLDMENPVTIATESSEESNADEGNGDENEQGTRASTGDDSESKKAAIHFVGYSLAGGVAAISACIMEGTLPCLQHQQFTGSGSARTSALCLGPPPCLSSNLQSDFVTSIIHGDDVVCRTTHGTINHLCDRARRTIKGGILGRSVGWMGEAVSLTVSGLKGNSNNEKKGVSLVVPGSVYLVRPRRIGGGSSSIHEIGGRGSRESLRAALLWQLNDVLVSKSLWAHHRLDAYIQSLDKVRLKGFGDDPSSD</sequence>
<keyword evidence="4" id="KW-1185">Reference proteome</keyword>
<reference evidence="3 4" key="1">
    <citation type="submission" date="2024-10" db="EMBL/GenBank/DDBJ databases">
        <title>Updated reference genomes for cyclostephanoid diatoms.</title>
        <authorList>
            <person name="Roberts W.R."/>
            <person name="Alverson A.J."/>
        </authorList>
    </citation>
    <scope>NUCLEOTIDE SEQUENCE [LARGE SCALE GENOMIC DNA]</scope>
    <source>
        <strain evidence="3 4">AJA232-27</strain>
    </source>
</reference>
<evidence type="ECO:0000256" key="2">
    <source>
        <dbReference type="SAM" id="SignalP"/>
    </source>
</evidence>
<feature type="signal peptide" evidence="2">
    <location>
        <begin position="1"/>
        <end position="23"/>
    </location>
</feature>
<organism evidence="3 4">
    <name type="scientific">Discostella pseudostelligera</name>
    <dbReference type="NCBI Taxonomy" id="259834"/>
    <lineage>
        <taxon>Eukaryota</taxon>
        <taxon>Sar</taxon>
        <taxon>Stramenopiles</taxon>
        <taxon>Ochrophyta</taxon>
        <taxon>Bacillariophyta</taxon>
        <taxon>Coscinodiscophyceae</taxon>
        <taxon>Thalassiosirophycidae</taxon>
        <taxon>Stephanodiscales</taxon>
        <taxon>Stephanodiscaceae</taxon>
        <taxon>Discostella</taxon>
    </lineage>
</organism>
<evidence type="ECO:0000313" key="3">
    <source>
        <dbReference type="EMBL" id="KAL3758776.1"/>
    </source>
</evidence>
<evidence type="ECO:0008006" key="5">
    <source>
        <dbReference type="Google" id="ProtNLM"/>
    </source>
</evidence>
<proteinExistence type="predicted"/>
<dbReference type="PANTHER" id="PTHR46023">
    <property type="entry name" value="LIPASE CLASS 3 PROTEIN-LIKE"/>
    <property type="match status" value="1"/>
</dbReference>
<dbReference type="Gene3D" id="3.40.50.1820">
    <property type="entry name" value="alpha/beta hydrolase"/>
    <property type="match status" value="1"/>
</dbReference>
<comment type="caution">
    <text evidence="3">The sequence shown here is derived from an EMBL/GenBank/DDBJ whole genome shotgun (WGS) entry which is preliminary data.</text>
</comment>
<feature type="compositionally biased region" description="Low complexity" evidence="1">
    <location>
        <begin position="334"/>
        <end position="346"/>
    </location>
</feature>
<dbReference type="PANTHER" id="PTHR46023:SF6">
    <property type="entry name" value="LIPASE CLASS 3 FAMILY PROTEIN"/>
    <property type="match status" value="1"/>
</dbReference>
<evidence type="ECO:0000256" key="1">
    <source>
        <dbReference type="SAM" id="MobiDB-lite"/>
    </source>
</evidence>
<evidence type="ECO:0000313" key="4">
    <source>
        <dbReference type="Proteomes" id="UP001530293"/>
    </source>
</evidence>
<feature type="chain" id="PRO_5044891854" description="Fungal lipase-like domain-containing protein" evidence="2">
    <location>
        <begin position="24"/>
        <end position="649"/>
    </location>
</feature>
<feature type="compositionally biased region" description="Acidic residues" evidence="1">
    <location>
        <begin position="131"/>
        <end position="155"/>
    </location>
</feature>
<dbReference type="EMBL" id="JALLBG020000223">
    <property type="protein sequence ID" value="KAL3758776.1"/>
    <property type="molecule type" value="Genomic_DNA"/>
</dbReference>
<feature type="region of interest" description="Disordered" evidence="1">
    <location>
        <begin position="290"/>
        <end position="382"/>
    </location>
</feature>
<dbReference type="SUPFAM" id="SSF53474">
    <property type="entry name" value="alpha/beta-Hydrolases"/>
    <property type="match status" value="1"/>
</dbReference>
<name>A0ABD3M432_9STRA</name>
<feature type="compositionally biased region" description="Acidic residues" evidence="1">
    <location>
        <begin position="414"/>
        <end position="429"/>
    </location>
</feature>
<accession>A0ABD3M432</accession>
<dbReference type="AlphaFoldDB" id="A0ABD3M432"/>
<gene>
    <name evidence="3" type="ORF">ACHAWU_006418</name>
</gene>
<feature type="region of interest" description="Disordered" evidence="1">
    <location>
        <begin position="118"/>
        <end position="174"/>
    </location>
</feature>
<feature type="region of interest" description="Disordered" evidence="1">
    <location>
        <begin position="411"/>
        <end position="440"/>
    </location>
</feature>